<dbReference type="Gene3D" id="2.40.30.10">
    <property type="entry name" value="Translation factors"/>
    <property type="match status" value="1"/>
</dbReference>
<gene>
    <name evidence="15" type="ORF">GCM10009682_60270</name>
</gene>
<dbReference type="RefSeq" id="WP_344139752.1">
    <property type="nucleotide sequence ID" value="NZ_BAAALT010000279.1"/>
</dbReference>
<feature type="transmembrane region" description="Helical" evidence="13">
    <location>
        <begin position="106"/>
        <end position="127"/>
    </location>
</feature>
<evidence type="ECO:0000256" key="2">
    <source>
        <dbReference type="ARBA" id="ARBA00004141"/>
    </source>
</evidence>
<dbReference type="PROSITE" id="PS51384">
    <property type="entry name" value="FAD_FR"/>
    <property type="match status" value="1"/>
</dbReference>
<dbReference type="Pfam" id="PF01794">
    <property type="entry name" value="Ferric_reduct"/>
    <property type="match status" value="1"/>
</dbReference>
<dbReference type="InterPro" id="IPR050415">
    <property type="entry name" value="MRET"/>
</dbReference>
<comment type="subcellular location">
    <subcellularLocation>
        <location evidence="2">Membrane</location>
        <topology evidence="2">Multi-pass membrane protein</topology>
    </subcellularLocation>
</comment>
<comment type="caution">
    <text evidence="15">The sequence shown here is derived from an EMBL/GenBank/DDBJ whole genome shotgun (WGS) entry which is preliminary data.</text>
</comment>
<evidence type="ECO:0000256" key="9">
    <source>
        <dbReference type="ARBA" id="ARBA00023002"/>
    </source>
</evidence>
<dbReference type="Proteomes" id="UP001500218">
    <property type="component" value="Unassembled WGS sequence"/>
</dbReference>
<evidence type="ECO:0000256" key="11">
    <source>
        <dbReference type="ARBA" id="ARBA00023014"/>
    </source>
</evidence>
<dbReference type="InterPro" id="IPR039261">
    <property type="entry name" value="FNR_nucleotide-bd"/>
</dbReference>
<evidence type="ECO:0000256" key="13">
    <source>
        <dbReference type="SAM" id="Phobius"/>
    </source>
</evidence>
<evidence type="ECO:0000259" key="14">
    <source>
        <dbReference type="PROSITE" id="PS51384"/>
    </source>
</evidence>
<dbReference type="SUPFAM" id="SSF52343">
    <property type="entry name" value="Ferredoxin reductase-like, C-terminal NADP-linked domain"/>
    <property type="match status" value="1"/>
</dbReference>
<feature type="transmembrane region" description="Helical" evidence="13">
    <location>
        <begin position="210"/>
        <end position="230"/>
    </location>
</feature>
<keyword evidence="6" id="KW-0479">Metal-binding</keyword>
<evidence type="ECO:0000313" key="15">
    <source>
        <dbReference type="EMBL" id="GAA1833784.1"/>
    </source>
</evidence>
<protein>
    <submittedName>
        <fullName evidence="15">Ferric reductase-like transmembrane domain-containing protein</fullName>
    </submittedName>
</protein>
<evidence type="ECO:0000256" key="10">
    <source>
        <dbReference type="ARBA" id="ARBA00023004"/>
    </source>
</evidence>
<organism evidence="15 16">
    <name type="scientific">Luedemannella flava</name>
    <dbReference type="NCBI Taxonomy" id="349316"/>
    <lineage>
        <taxon>Bacteria</taxon>
        <taxon>Bacillati</taxon>
        <taxon>Actinomycetota</taxon>
        <taxon>Actinomycetes</taxon>
        <taxon>Micromonosporales</taxon>
        <taxon>Micromonosporaceae</taxon>
        <taxon>Luedemannella</taxon>
    </lineage>
</organism>
<evidence type="ECO:0000256" key="5">
    <source>
        <dbReference type="ARBA" id="ARBA00022714"/>
    </source>
</evidence>
<evidence type="ECO:0000256" key="1">
    <source>
        <dbReference type="ARBA" id="ARBA00001974"/>
    </source>
</evidence>
<keyword evidence="9" id="KW-0560">Oxidoreductase</keyword>
<dbReference type="InterPro" id="IPR017927">
    <property type="entry name" value="FAD-bd_FR_type"/>
</dbReference>
<dbReference type="Gene3D" id="3.40.50.80">
    <property type="entry name" value="Nucleotide-binding domain of ferredoxin-NADP reductase (FNR) module"/>
    <property type="match status" value="1"/>
</dbReference>
<keyword evidence="11" id="KW-0411">Iron-sulfur</keyword>
<keyword evidence="5" id="KW-0001">2Fe-2S</keyword>
<dbReference type="InterPro" id="IPR013130">
    <property type="entry name" value="Fe3_Rdtase_TM_dom"/>
</dbReference>
<keyword evidence="7" id="KW-0274">FAD</keyword>
<evidence type="ECO:0000313" key="16">
    <source>
        <dbReference type="Proteomes" id="UP001500218"/>
    </source>
</evidence>
<evidence type="ECO:0000256" key="4">
    <source>
        <dbReference type="ARBA" id="ARBA00022692"/>
    </source>
</evidence>
<sequence>MTATLEGAPPIARPVARATTRRPGPWWRDAAGAAAIATVIVVLALWTGHGGVQALGAADHGLTALGRLTGLLSADLMLLQVLLMARVPWIERAYGQDRLARKHRLFGFWSFWLLTAHIALITLGYAATTRTGVLAQAWRLVTTYPGMLLATAAAGLIVAVVVTSVRAARRRLRYESWHLIHLYAYLGIALALPHQLWTGEDFVATGWARVYWWTLYLSALAAVVVFRAGLPLWRTLRHRLVVARVTTEAPGVVSVYLRGRRLHRLPVRPGQFLQWRFLDGPGWSRAHPYSLSAGPRPGELRITVKDAGDGSGRVARLRPGTRVLVEGPYGAPTAGPPSRRPVVMFAAGIGITPLRALLDDPDIAGRPVVLLYRVRDPREAVFAGELEAIAAARPLRVVYLAGPRPNRPSFLPAYLVGRGDDDAVVLRRLVPDVAFAEAYLCGPGEWMAAARRALRAAGVPAQRIRAEEFAW</sequence>
<keyword evidence="12 13" id="KW-0472">Membrane</keyword>
<evidence type="ECO:0000256" key="6">
    <source>
        <dbReference type="ARBA" id="ARBA00022723"/>
    </source>
</evidence>
<proteinExistence type="predicted"/>
<keyword evidence="10" id="KW-0408">Iron</keyword>
<evidence type="ECO:0000256" key="7">
    <source>
        <dbReference type="ARBA" id="ARBA00022827"/>
    </source>
</evidence>
<evidence type="ECO:0000256" key="3">
    <source>
        <dbReference type="ARBA" id="ARBA00022630"/>
    </source>
</evidence>
<keyword evidence="16" id="KW-1185">Reference proteome</keyword>
<feature type="transmembrane region" description="Helical" evidence="13">
    <location>
        <begin position="180"/>
        <end position="198"/>
    </location>
</feature>
<accession>A0ABN2MQ33</accession>
<feature type="domain" description="FAD-binding FR-type" evidence="14">
    <location>
        <begin position="235"/>
        <end position="335"/>
    </location>
</feature>
<evidence type="ECO:0000256" key="12">
    <source>
        <dbReference type="ARBA" id="ARBA00023136"/>
    </source>
</evidence>
<dbReference type="EMBL" id="BAAALT010000279">
    <property type="protein sequence ID" value="GAA1833784.1"/>
    <property type="molecule type" value="Genomic_DNA"/>
</dbReference>
<keyword evidence="3" id="KW-0285">Flavoprotein</keyword>
<keyword evidence="4 13" id="KW-0812">Transmembrane</keyword>
<keyword evidence="8 13" id="KW-1133">Transmembrane helix</keyword>
<reference evidence="16" key="1">
    <citation type="journal article" date="2019" name="Int. J. Syst. Evol. Microbiol.">
        <title>The Global Catalogue of Microorganisms (GCM) 10K type strain sequencing project: providing services to taxonomists for standard genome sequencing and annotation.</title>
        <authorList>
            <consortium name="The Broad Institute Genomics Platform"/>
            <consortium name="The Broad Institute Genome Sequencing Center for Infectious Disease"/>
            <person name="Wu L."/>
            <person name="Ma J."/>
        </authorList>
    </citation>
    <scope>NUCLEOTIDE SEQUENCE [LARGE SCALE GENOMIC DNA]</scope>
    <source>
        <strain evidence="16">JCM 13250</strain>
    </source>
</reference>
<feature type="transmembrane region" description="Helical" evidence="13">
    <location>
        <begin position="30"/>
        <end position="48"/>
    </location>
</feature>
<dbReference type="SUPFAM" id="SSF63380">
    <property type="entry name" value="Riboflavin synthase domain-like"/>
    <property type="match status" value="1"/>
</dbReference>
<name>A0ABN2MQ33_9ACTN</name>
<feature type="transmembrane region" description="Helical" evidence="13">
    <location>
        <begin position="68"/>
        <end position="85"/>
    </location>
</feature>
<dbReference type="PANTHER" id="PTHR47354:SF8">
    <property type="entry name" value="1,2-PHENYLACETYL-COA EPOXIDASE, SUBUNIT E"/>
    <property type="match status" value="1"/>
</dbReference>
<evidence type="ECO:0000256" key="8">
    <source>
        <dbReference type="ARBA" id="ARBA00022989"/>
    </source>
</evidence>
<dbReference type="InterPro" id="IPR017938">
    <property type="entry name" value="Riboflavin_synthase-like_b-brl"/>
</dbReference>
<comment type="cofactor">
    <cofactor evidence="1">
        <name>FAD</name>
        <dbReference type="ChEBI" id="CHEBI:57692"/>
    </cofactor>
</comment>
<feature type="transmembrane region" description="Helical" evidence="13">
    <location>
        <begin position="147"/>
        <end position="168"/>
    </location>
</feature>
<dbReference type="PANTHER" id="PTHR47354">
    <property type="entry name" value="NADH OXIDOREDUCTASE HCR"/>
    <property type="match status" value="1"/>
</dbReference>